<evidence type="ECO:0000256" key="1">
    <source>
        <dbReference type="ARBA" id="ARBA00004123"/>
    </source>
</evidence>
<evidence type="ECO:0000256" key="2">
    <source>
        <dbReference type="ARBA" id="ARBA00022478"/>
    </source>
</evidence>
<gene>
    <name evidence="5" type="ORF">PACLA_8A076831</name>
</gene>
<dbReference type="Pfam" id="PF03876">
    <property type="entry name" value="SHS2_Rpb7-N"/>
    <property type="match status" value="1"/>
</dbReference>
<dbReference type="EMBL" id="CACRXK020014065">
    <property type="protein sequence ID" value="CAB4026197.1"/>
    <property type="molecule type" value="Genomic_DNA"/>
</dbReference>
<dbReference type="InterPro" id="IPR045113">
    <property type="entry name" value="Rpb7-like"/>
</dbReference>
<dbReference type="SUPFAM" id="SSF88798">
    <property type="entry name" value="N-terminal, heterodimerisation domain of RBP7 (RpoE)"/>
    <property type="match status" value="1"/>
</dbReference>
<dbReference type="GO" id="GO:0005634">
    <property type="term" value="C:nucleus"/>
    <property type="evidence" value="ECO:0007669"/>
    <property type="project" value="UniProtKB-SubCell"/>
</dbReference>
<sequence length="187" mass="20247">MDSPSLFTIGTITKCIALLPHQMGNNILANIRSNLDEAVLGKCCGDHGIVTSIHGIENLYGGVIIPKDTTASAYFTVKFLCTLCRPVEGIIVDAQITKITANVPVLTSPPVDIIVTNTNLPPELHRDKEGNLFNTTMMKIGDTCRVRIIDSILTDSSARITTIGHIVNTGQQEEQTTVKHSTATYSR</sequence>
<evidence type="ECO:0000259" key="4">
    <source>
        <dbReference type="Pfam" id="PF03876"/>
    </source>
</evidence>
<dbReference type="PANTHER" id="PTHR12709">
    <property type="entry name" value="DNA-DIRECTED RNA POLYMERASE II, III"/>
    <property type="match status" value="1"/>
</dbReference>
<name>A0A7D9JC07_PARCT</name>
<dbReference type="InterPro" id="IPR005576">
    <property type="entry name" value="Rpb7-like_N"/>
</dbReference>
<feature type="domain" description="RNA polymerase Rpb7-like N-terminal" evidence="4">
    <location>
        <begin position="16"/>
        <end position="68"/>
    </location>
</feature>
<accession>A0A7D9JC07</accession>
<evidence type="ECO:0000256" key="3">
    <source>
        <dbReference type="ARBA" id="ARBA00023163"/>
    </source>
</evidence>
<evidence type="ECO:0000313" key="6">
    <source>
        <dbReference type="Proteomes" id="UP001152795"/>
    </source>
</evidence>
<dbReference type="PANTHER" id="PTHR12709:SF4">
    <property type="entry name" value="DNA-DIRECTED RNA POLYMERASE II SUBUNIT RPB7"/>
    <property type="match status" value="1"/>
</dbReference>
<dbReference type="InterPro" id="IPR036898">
    <property type="entry name" value="RNA_pol_Rpb7-like_N_sf"/>
</dbReference>
<keyword evidence="3" id="KW-0804">Transcription</keyword>
<dbReference type="GO" id="GO:0000428">
    <property type="term" value="C:DNA-directed RNA polymerase complex"/>
    <property type="evidence" value="ECO:0007669"/>
    <property type="project" value="UniProtKB-KW"/>
</dbReference>
<evidence type="ECO:0000313" key="5">
    <source>
        <dbReference type="EMBL" id="CAB4026197.1"/>
    </source>
</evidence>
<keyword evidence="6" id="KW-1185">Reference proteome</keyword>
<reference evidence="5" key="1">
    <citation type="submission" date="2020-04" db="EMBL/GenBank/DDBJ databases">
        <authorList>
            <person name="Alioto T."/>
            <person name="Alioto T."/>
            <person name="Gomez Garrido J."/>
        </authorList>
    </citation>
    <scope>NUCLEOTIDE SEQUENCE</scope>
    <source>
        <strain evidence="5">A484AB</strain>
    </source>
</reference>
<comment type="caution">
    <text evidence="5">The sequence shown here is derived from an EMBL/GenBank/DDBJ whole genome shotgun (WGS) entry which is preliminary data.</text>
</comment>
<dbReference type="Proteomes" id="UP001152795">
    <property type="component" value="Unassembled WGS sequence"/>
</dbReference>
<proteinExistence type="predicted"/>
<dbReference type="Gene3D" id="3.30.1490.120">
    <property type="entry name" value="RNA polymerase Rpb7-like, N-terminal domain"/>
    <property type="match status" value="1"/>
</dbReference>
<organism evidence="5 6">
    <name type="scientific">Paramuricea clavata</name>
    <name type="common">Red gorgonian</name>
    <name type="synonym">Violescent sea-whip</name>
    <dbReference type="NCBI Taxonomy" id="317549"/>
    <lineage>
        <taxon>Eukaryota</taxon>
        <taxon>Metazoa</taxon>
        <taxon>Cnidaria</taxon>
        <taxon>Anthozoa</taxon>
        <taxon>Octocorallia</taxon>
        <taxon>Malacalcyonacea</taxon>
        <taxon>Plexauridae</taxon>
        <taxon>Paramuricea</taxon>
    </lineage>
</organism>
<dbReference type="GO" id="GO:0006352">
    <property type="term" value="P:DNA-templated transcription initiation"/>
    <property type="evidence" value="ECO:0007669"/>
    <property type="project" value="InterPro"/>
</dbReference>
<comment type="subcellular location">
    <subcellularLocation>
        <location evidence="1">Nucleus</location>
    </subcellularLocation>
</comment>
<protein>
    <submittedName>
        <fullName evidence="5">DNA-directed RNA polymerase II subunit RPB7</fullName>
    </submittedName>
</protein>
<keyword evidence="2 5" id="KW-0240">DNA-directed RNA polymerase</keyword>
<dbReference type="AlphaFoldDB" id="A0A7D9JC07"/>